<dbReference type="FunFam" id="3.10.129.10:FF:000001">
    <property type="entry name" value="3-hydroxyacyl-[acyl-carrier-protein] dehydratase FabZ"/>
    <property type="match status" value="1"/>
</dbReference>
<keyword evidence="6 9" id="KW-0443">Lipid metabolism</keyword>
<keyword evidence="5 9" id="KW-0441">Lipid A biosynthesis</keyword>
<dbReference type="Gene3D" id="3.10.129.10">
    <property type="entry name" value="Hotdog Thioesterase"/>
    <property type="match status" value="1"/>
</dbReference>
<dbReference type="NCBIfam" id="NF000582">
    <property type="entry name" value="PRK00006.1"/>
    <property type="match status" value="1"/>
</dbReference>
<proteinExistence type="inferred from homology"/>
<evidence type="ECO:0000313" key="10">
    <source>
        <dbReference type="EMBL" id="CAA6807832.1"/>
    </source>
</evidence>
<evidence type="ECO:0000256" key="8">
    <source>
        <dbReference type="ARBA" id="ARBA00025049"/>
    </source>
</evidence>
<feature type="active site" evidence="9">
    <location>
        <position position="51"/>
    </location>
</feature>
<dbReference type="PANTHER" id="PTHR30272:SF1">
    <property type="entry name" value="3-HYDROXYACYL-[ACYL-CARRIER-PROTEIN] DEHYDRATASE"/>
    <property type="match status" value="1"/>
</dbReference>
<reference evidence="10" key="1">
    <citation type="submission" date="2020-01" db="EMBL/GenBank/DDBJ databases">
        <authorList>
            <person name="Meier V. D."/>
            <person name="Meier V D."/>
        </authorList>
    </citation>
    <scope>NUCLEOTIDE SEQUENCE</scope>
    <source>
        <strain evidence="10">HLG_WM_MAG_07</strain>
    </source>
</reference>
<organism evidence="10">
    <name type="scientific">uncultured Thiotrichaceae bacterium</name>
    <dbReference type="NCBI Taxonomy" id="298394"/>
    <lineage>
        <taxon>Bacteria</taxon>
        <taxon>Pseudomonadati</taxon>
        <taxon>Pseudomonadota</taxon>
        <taxon>Gammaproteobacteria</taxon>
        <taxon>Thiotrichales</taxon>
        <taxon>Thiotrichaceae</taxon>
        <taxon>environmental samples</taxon>
    </lineage>
</organism>
<comment type="subcellular location">
    <subcellularLocation>
        <location evidence="1 9">Cytoplasm</location>
    </subcellularLocation>
</comment>
<dbReference type="InterPro" id="IPR013114">
    <property type="entry name" value="FabA_FabZ"/>
</dbReference>
<protein>
    <recommendedName>
        <fullName evidence="9">3-hydroxyacyl-[acyl-carrier-protein] dehydratase FabZ</fullName>
        <ecNumber evidence="9">4.2.1.59</ecNumber>
    </recommendedName>
    <alternativeName>
        <fullName evidence="9">(3R)-hydroxymyristoyl-[acyl-carrier-protein] dehydratase</fullName>
        <shortName evidence="9">(3R)-hydroxymyristoyl-ACP dehydrase</shortName>
    </alternativeName>
    <alternativeName>
        <fullName evidence="9">Beta-hydroxyacyl-ACP dehydratase</fullName>
    </alternativeName>
</protein>
<dbReference type="InterPro" id="IPR010084">
    <property type="entry name" value="FabZ"/>
</dbReference>
<keyword evidence="4 9" id="KW-0444">Lipid biosynthesis</keyword>
<accession>A0A6S6SNN4</accession>
<evidence type="ECO:0000256" key="6">
    <source>
        <dbReference type="ARBA" id="ARBA00023098"/>
    </source>
</evidence>
<dbReference type="NCBIfam" id="TIGR01750">
    <property type="entry name" value="fabZ"/>
    <property type="match status" value="1"/>
</dbReference>
<evidence type="ECO:0000256" key="1">
    <source>
        <dbReference type="ARBA" id="ARBA00004496"/>
    </source>
</evidence>
<evidence type="ECO:0000256" key="4">
    <source>
        <dbReference type="ARBA" id="ARBA00022516"/>
    </source>
</evidence>
<dbReference type="SUPFAM" id="SSF54637">
    <property type="entry name" value="Thioesterase/thiol ester dehydrase-isomerase"/>
    <property type="match status" value="1"/>
</dbReference>
<gene>
    <name evidence="9" type="primary">fabZ</name>
    <name evidence="10" type="ORF">HELGO_WM12601</name>
</gene>
<evidence type="ECO:0000256" key="2">
    <source>
        <dbReference type="ARBA" id="ARBA00009174"/>
    </source>
</evidence>
<comment type="similarity">
    <text evidence="2 9">Belongs to the thioester dehydratase family. FabZ subfamily.</text>
</comment>
<dbReference type="EMBL" id="CACVAY010000034">
    <property type="protein sequence ID" value="CAA6807832.1"/>
    <property type="molecule type" value="Genomic_DNA"/>
</dbReference>
<dbReference type="HAMAP" id="MF_00406">
    <property type="entry name" value="FabZ"/>
    <property type="match status" value="1"/>
</dbReference>
<dbReference type="GO" id="GO:0009245">
    <property type="term" value="P:lipid A biosynthetic process"/>
    <property type="evidence" value="ECO:0007669"/>
    <property type="project" value="UniProtKB-UniRule"/>
</dbReference>
<dbReference type="GO" id="GO:0019171">
    <property type="term" value="F:(3R)-hydroxyacyl-[acyl-carrier-protein] dehydratase activity"/>
    <property type="evidence" value="ECO:0007669"/>
    <property type="project" value="UniProtKB-EC"/>
</dbReference>
<dbReference type="PANTHER" id="PTHR30272">
    <property type="entry name" value="3-HYDROXYACYL-[ACYL-CARRIER-PROTEIN] DEHYDRATASE"/>
    <property type="match status" value="1"/>
</dbReference>
<keyword evidence="3 9" id="KW-0963">Cytoplasm</keyword>
<comment type="catalytic activity">
    <reaction evidence="9">
        <text>a (3R)-hydroxyacyl-[ACP] = a (2E)-enoyl-[ACP] + H2O</text>
        <dbReference type="Rhea" id="RHEA:13097"/>
        <dbReference type="Rhea" id="RHEA-COMP:9925"/>
        <dbReference type="Rhea" id="RHEA-COMP:9945"/>
        <dbReference type="ChEBI" id="CHEBI:15377"/>
        <dbReference type="ChEBI" id="CHEBI:78784"/>
        <dbReference type="ChEBI" id="CHEBI:78827"/>
        <dbReference type="EC" id="4.2.1.59"/>
    </reaction>
</comment>
<keyword evidence="7 9" id="KW-0456">Lyase</keyword>
<dbReference type="CDD" id="cd01288">
    <property type="entry name" value="FabZ"/>
    <property type="match status" value="1"/>
</dbReference>
<dbReference type="GO" id="GO:0005737">
    <property type="term" value="C:cytoplasm"/>
    <property type="evidence" value="ECO:0007669"/>
    <property type="project" value="UniProtKB-SubCell"/>
</dbReference>
<dbReference type="InterPro" id="IPR029069">
    <property type="entry name" value="HotDog_dom_sf"/>
</dbReference>
<dbReference type="AlphaFoldDB" id="A0A6S6SNN4"/>
<dbReference type="GO" id="GO:0016020">
    <property type="term" value="C:membrane"/>
    <property type="evidence" value="ECO:0007669"/>
    <property type="project" value="GOC"/>
</dbReference>
<evidence type="ECO:0000256" key="3">
    <source>
        <dbReference type="ARBA" id="ARBA00022490"/>
    </source>
</evidence>
<name>A0A6S6SNN4_9GAMM</name>
<dbReference type="GO" id="GO:0006633">
    <property type="term" value="P:fatty acid biosynthetic process"/>
    <property type="evidence" value="ECO:0007669"/>
    <property type="project" value="UniProtKB-UniRule"/>
</dbReference>
<dbReference type="EC" id="4.2.1.59" evidence="9"/>
<evidence type="ECO:0000256" key="5">
    <source>
        <dbReference type="ARBA" id="ARBA00022556"/>
    </source>
</evidence>
<sequence>MSETMEINEIRQFLAHRYPFLLVDRVLEVIPGESIRCIKNVTVNEPHFTGHFPDFPIMPGVLIIEAMAQATGLLGFRTMGEKPQTDMLYILAGVDKVKFRRQVVPGDQLELRAKLSKKKGKIWIFDTEALVDGKKAASAQLMCAVTEQ</sequence>
<evidence type="ECO:0000256" key="9">
    <source>
        <dbReference type="HAMAP-Rule" id="MF_00406"/>
    </source>
</evidence>
<evidence type="ECO:0000256" key="7">
    <source>
        <dbReference type="ARBA" id="ARBA00023239"/>
    </source>
</evidence>
<dbReference type="Pfam" id="PF07977">
    <property type="entry name" value="FabA"/>
    <property type="match status" value="1"/>
</dbReference>
<comment type="function">
    <text evidence="8 9">Involved in unsaturated fatty acids biosynthesis. Catalyzes the dehydration of short chain beta-hydroxyacyl-ACPs and long chain saturated and unsaturated beta-hydroxyacyl-ACPs.</text>
</comment>